<reference evidence="1" key="1">
    <citation type="journal article" date="2015" name="Nature">
        <title>Complex archaea that bridge the gap between prokaryotes and eukaryotes.</title>
        <authorList>
            <person name="Spang A."/>
            <person name="Saw J.H."/>
            <person name="Jorgensen S.L."/>
            <person name="Zaremba-Niedzwiedzka K."/>
            <person name="Martijn J."/>
            <person name="Lind A.E."/>
            <person name="van Eijk R."/>
            <person name="Schleper C."/>
            <person name="Guy L."/>
            <person name="Ettema T.J."/>
        </authorList>
    </citation>
    <scope>NUCLEOTIDE SEQUENCE</scope>
</reference>
<dbReference type="AlphaFoldDB" id="A0A0F9I0W1"/>
<sequence length="341" mass="36451">MAGSHAANWSFVAIDPDRGAVNHRCATYYDDWVWFLSSEGFARIGISGPSELFVDKAKLSFAAFDNFQNCWVEANVPERMVVFACHEAGAAGTFPTLLVQVDTRTGRFVTREYLAAGPITLISMHAARVPQVGAVAAGLGPSGPPTIAAATNITGNSWDANWANGDVTAGTTTRHEMRDVDEAEAFVQDASEDVPIVTTPITGKIPGTIYEERVRHERNSIFSIYSPASGGQEVKTDPPVAPSALVIMGSSPSGVTLRVEHSNHSGVGDIQIWERTAGEPCPVSAGSWFLVKTIVNAVSVEQTVISGILCGKAYQFKARWVRTGFTDSAYGVDEPCVVPCL</sequence>
<evidence type="ECO:0000313" key="1">
    <source>
        <dbReference type="EMBL" id="KKM21127.1"/>
    </source>
</evidence>
<comment type="caution">
    <text evidence="1">The sequence shown here is derived from an EMBL/GenBank/DDBJ whole genome shotgun (WGS) entry which is preliminary data.</text>
</comment>
<gene>
    <name evidence="1" type="ORF">LCGC14_1638580</name>
</gene>
<dbReference type="EMBL" id="LAZR01013620">
    <property type="protein sequence ID" value="KKM21127.1"/>
    <property type="molecule type" value="Genomic_DNA"/>
</dbReference>
<feature type="non-terminal residue" evidence="1">
    <location>
        <position position="341"/>
    </location>
</feature>
<protein>
    <recommendedName>
        <fullName evidence="2">Fibronectin type-III domain-containing protein</fullName>
    </recommendedName>
</protein>
<evidence type="ECO:0008006" key="2">
    <source>
        <dbReference type="Google" id="ProtNLM"/>
    </source>
</evidence>
<organism evidence="1">
    <name type="scientific">marine sediment metagenome</name>
    <dbReference type="NCBI Taxonomy" id="412755"/>
    <lineage>
        <taxon>unclassified sequences</taxon>
        <taxon>metagenomes</taxon>
        <taxon>ecological metagenomes</taxon>
    </lineage>
</organism>
<proteinExistence type="predicted"/>
<name>A0A0F9I0W1_9ZZZZ</name>
<accession>A0A0F9I0W1</accession>